<proteinExistence type="inferred from homology"/>
<dbReference type="STRING" id="330734.ABA45_01430"/>
<dbReference type="PANTHER" id="PTHR13194:SF19">
    <property type="entry name" value="NAD(P)-BINDING ROSSMANN-FOLD SUPERFAMILY PROTEIN"/>
    <property type="match status" value="1"/>
</dbReference>
<dbReference type="Pfam" id="PF08547">
    <property type="entry name" value="CIA30"/>
    <property type="match status" value="1"/>
</dbReference>
<evidence type="ECO:0000313" key="3">
    <source>
        <dbReference type="EMBL" id="AKO51252.1"/>
    </source>
</evidence>
<evidence type="ECO:0000313" key="4">
    <source>
        <dbReference type="Proteomes" id="UP000036406"/>
    </source>
</evidence>
<accession>A0A0H4I873</accession>
<dbReference type="AlphaFoldDB" id="A0A0H4I873"/>
<evidence type="ECO:0000256" key="1">
    <source>
        <dbReference type="ARBA" id="ARBA00007884"/>
    </source>
</evidence>
<dbReference type="EMBL" id="CP011494">
    <property type="protein sequence ID" value="AKO51252.1"/>
    <property type="molecule type" value="Genomic_DNA"/>
</dbReference>
<dbReference type="InterPro" id="IPR008979">
    <property type="entry name" value="Galactose-bd-like_sf"/>
</dbReference>
<name>A0A0H4I873_9GAMM</name>
<reference evidence="3 4" key="1">
    <citation type="submission" date="2015-05" db="EMBL/GenBank/DDBJ databases">
        <title>Complete genome of Marinobacter psychrophilus strain 20041T isolated from sea-ice of the Canadian Basin.</title>
        <authorList>
            <person name="Song L."/>
            <person name="Ren L."/>
            <person name="Yu Y."/>
            <person name="Wang X."/>
        </authorList>
    </citation>
    <scope>NUCLEOTIDE SEQUENCE [LARGE SCALE GENOMIC DNA]</scope>
    <source>
        <strain evidence="3 4">20041</strain>
    </source>
</reference>
<gene>
    <name evidence="3" type="ORF">ABA45_01430</name>
</gene>
<dbReference type="PANTHER" id="PTHR13194">
    <property type="entry name" value="COMPLEX I INTERMEDIATE-ASSOCIATED PROTEIN 30"/>
    <property type="match status" value="1"/>
</dbReference>
<evidence type="ECO:0000259" key="2">
    <source>
        <dbReference type="Pfam" id="PF08547"/>
    </source>
</evidence>
<dbReference type="PATRIC" id="fig|330734.3.peg.313"/>
<dbReference type="KEGG" id="mpq:ABA45_01430"/>
<keyword evidence="4" id="KW-1185">Reference proteome</keyword>
<protein>
    <recommendedName>
        <fullName evidence="2">NADH:ubiquinone oxidoreductase intermediate-associated protein 30 domain-containing protein</fullName>
    </recommendedName>
</protein>
<dbReference type="InterPro" id="IPR039131">
    <property type="entry name" value="NDUFAF1"/>
</dbReference>
<comment type="similarity">
    <text evidence="1">Belongs to the CIA30 family.</text>
</comment>
<feature type="domain" description="NADH:ubiquinone oxidoreductase intermediate-associated protein 30" evidence="2">
    <location>
        <begin position="13"/>
        <end position="165"/>
    </location>
</feature>
<dbReference type="Proteomes" id="UP000036406">
    <property type="component" value="Chromosome"/>
</dbReference>
<organism evidence="3 4">
    <name type="scientific">Marinobacter psychrophilus</name>
    <dbReference type="NCBI Taxonomy" id="330734"/>
    <lineage>
        <taxon>Bacteria</taxon>
        <taxon>Pseudomonadati</taxon>
        <taxon>Pseudomonadota</taxon>
        <taxon>Gammaproteobacteria</taxon>
        <taxon>Pseudomonadales</taxon>
        <taxon>Marinobacteraceae</taxon>
        <taxon>Marinobacter</taxon>
    </lineage>
</organism>
<sequence length="171" mass="18609">MNTNAGSGYTLVDFSVTSPAPEWYAVNDGVMGGESRGGPEIVDGQLVFSGQISLENNGGFSSVKSSGHEFDVSAFHTLRLRVKGDGRSYQLRLYTDARYGHSPIAYTAEFPTLAGEWTESVIVISQLSPRFRGRALSGPPLDVEHVEAIGLLLGDKRAGEFELRVEWIRAE</sequence>
<dbReference type="RefSeq" id="WP_041635016.1">
    <property type="nucleotide sequence ID" value="NZ_CP011494.1"/>
</dbReference>
<dbReference type="InterPro" id="IPR013857">
    <property type="entry name" value="NADH-UbQ_OxRdtase-assoc_prot30"/>
</dbReference>
<dbReference type="SUPFAM" id="SSF49785">
    <property type="entry name" value="Galactose-binding domain-like"/>
    <property type="match status" value="1"/>
</dbReference>